<organism evidence="2">
    <name type="scientific">Fagus sylvatica</name>
    <name type="common">Beechnut</name>
    <dbReference type="NCBI Taxonomy" id="28930"/>
    <lineage>
        <taxon>Eukaryota</taxon>
        <taxon>Viridiplantae</taxon>
        <taxon>Streptophyta</taxon>
        <taxon>Embryophyta</taxon>
        <taxon>Tracheophyta</taxon>
        <taxon>Spermatophyta</taxon>
        <taxon>Magnoliopsida</taxon>
        <taxon>eudicotyledons</taxon>
        <taxon>Gunneridae</taxon>
        <taxon>Pentapetalae</taxon>
        <taxon>rosids</taxon>
        <taxon>fabids</taxon>
        <taxon>Fagales</taxon>
        <taxon>Fagaceae</taxon>
        <taxon>Fagus</taxon>
    </lineage>
</organism>
<name>A0A2N9G5G9_FAGSY</name>
<dbReference type="PANTHER" id="PTHR47186:SF13">
    <property type="entry name" value="DISEASE RESISTANCE PROTEIN RGA3"/>
    <property type="match status" value="1"/>
</dbReference>
<dbReference type="PANTHER" id="PTHR47186">
    <property type="entry name" value="LEUCINE-RICH REPEAT-CONTAINING PROTEIN 57"/>
    <property type="match status" value="1"/>
</dbReference>
<protein>
    <recommendedName>
        <fullName evidence="1">R13L1/DRL21-like LRR repeat region domain-containing protein</fullName>
    </recommendedName>
</protein>
<dbReference type="Gene3D" id="3.80.10.10">
    <property type="entry name" value="Ribonuclease Inhibitor"/>
    <property type="match status" value="2"/>
</dbReference>
<feature type="domain" description="R13L1/DRL21-like LRR repeat region" evidence="1">
    <location>
        <begin position="468"/>
        <end position="512"/>
    </location>
</feature>
<accession>A0A2N9G5G9</accession>
<dbReference type="SUPFAM" id="SSF52058">
    <property type="entry name" value="L domain-like"/>
    <property type="match status" value="2"/>
</dbReference>
<dbReference type="AlphaFoldDB" id="A0A2N9G5G9"/>
<gene>
    <name evidence="2" type="ORF">FSB_LOCUS22532</name>
</gene>
<evidence type="ECO:0000313" key="2">
    <source>
        <dbReference type="EMBL" id="SPC94650.1"/>
    </source>
</evidence>
<reference evidence="2" key="1">
    <citation type="submission" date="2018-02" db="EMBL/GenBank/DDBJ databases">
        <authorList>
            <person name="Cohen D.B."/>
            <person name="Kent A.D."/>
        </authorList>
    </citation>
    <scope>NUCLEOTIDE SEQUENCE</scope>
</reference>
<dbReference type="InterPro" id="IPR032675">
    <property type="entry name" value="LRR_dom_sf"/>
</dbReference>
<dbReference type="InterPro" id="IPR056789">
    <property type="entry name" value="LRR_R13L1-DRL21"/>
</dbReference>
<feature type="domain" description="R13L1/DRL21-like LRR repeat region" evidence="1">
    <location>
        <begin position="79"/>
        <end position="203"/>
    </location>
</feature>
<dbReference type="Pfam" id="PF25019">
    <property type="entry name" value="LRR_R13L1-DRL21"/>
    <property type="match status" value="2"/>
</dbReference>
<evidence type="ECO:0000259" key="1">
    <source>
        <dbReference type="Pfam" id="PF25019"/>
    </source>
</evidence>
<sequence>MAEGVLFDLAGKVLEVAGSFALQEIKLASGVKADLDKSKEHSFHNPSYDLLDDFSTEALQRKLMTGNKMTKEATSSGGLSELKELSNLGGSLFIKDLGHGKDDMVECKATNMKEKQHLQRLELIWESSEWDGETECYDEESLEGLQPHPNLKALELWWYMGVRIPNWLSSVTNLVDLQLWDNSRLQHLPPLNKLPFLKSLSLDTLEALEYISEEEEDSVSNVFGGSSSSSSKTIEFFPSLSSLYIWYCPNLKGWWRKDYDNEPDHLLLPSFPCLSHLVIAKCPKLTSMPPFPYLKESLRFSGTSSKALQQTMKMGTRQRASTATTSTSTSSSSCFPLSQLQSLRRCPILGQRCQRQTGEDWPNIAHVPYVEVDFVNQQQETIPSSSVIWLLMQNEFRQGTNLASLFKTVWPCNCATCRELSVKLQMLKPPVFWNFLFVKWLNLLDIAAPSTAAASTSSPNISKHLTNMGMRIPSWVSSLTNLVSLRFYGNIRVQHLPPLNKLPYLKSLSLGKLKALEYISEEEDNVSNVFGGSSSSSSKTIEFFPSLSSLYIGNCPNLKGWWKKDDDNEPDYLLLPPSFPLLSELEIRWCPNLTSMPLFPYLKEKLQLWEVSWESLDLIEVNEFRISSRGVAAEPHITTTS</sequence>
<proteinExistence type="predicted"/>
<dbReference type="EMBL" id="OIVN01001499">
    <property type="protein sequence ID" value="SPC94650.1"/>
    <property type="molecule type" value="Genomic_DNA"/>
</dbReference>